<accession>A0A1G5LSH8</accession>
<proteinExistence type="predicted"/>
<organism evidence="1 2">
    <name type="scientific">Serratia nematodiphila</name>
    <dbReference type="NCBI Taxonomy" id="458197"/>
    <lineage>
        <taxon>Bacteria</taxon>
        <taxon>Pseudomonadati</taxon>
        <taxon>Pseudomonadota</taxon>
        <taxon>Gammaproteobacteria</taxon>
        <taxon>Enterobacterales</taxon>
        <taxon>Yersiniaceae</taxon>
        <taxon>Serratia</taxon>
    </lineage>
</organism>
<protein>
    <submittedName>
        <fullName evidence="1">Uncharacterized protein</fullName>
    </submittedName>
</protein>
<feature type="non-terminal residue" evidence="1">
    <location>
        <position position="118"/>
    </location>
</feature>
<reference evidence="1 2" key="1">
    <citation type="submission" date="2016-10" db="EMBL/GenBank/DDBJ databases">
        <authorList>
            <person name="Varghese N."/>
            <person name="Submissions S."/>
        </authorList>
    </citation>
    <scope>NUCLEOTIDE SEQUENCE [LARGE SCALE GENOMIC DNA]</scope>
    <source>
        <strain evidence="1 2">CGMCC 1.6853</strain>
    </source>
</reference>
<dbReference type="EMBL" id="FMUT01000022">
    <property type="protein sequence ID" value="SCZ15885.1"/>
    <property type="molecule type" value="Genomic_DNA"/>
</dbReference>
<gene>
    <name evidence="1" type="ORF">SAMN02927935_04888</name>
</gene>
<evidence type="ECO:0000313" key="1">
    <source>
        <dbReference type="EMBL" id="SCZ15885.1"/>
    </source>
</evidence>
<dbReference type="Proteomes" id="UP000183031">
    <property type="component" value="Unassembled WGS sequence"/>
</dbReference>
<sequence>MPFFVSKNYSRLSDNFSNNTSAYSTAAFTDCETQTVVHRDWVNQSNFHVHVVAWHYHLYAFWQFDGTGHVSSTEVELWTVAFEEWRVTTTFIFAQDVHFRFELGVRLDGAWLSQYLTT</sequence>
<comment type="caution">
    <text evidence="1">The sequence shown here is derived from an EMBL/GenBank/DDBJ whole genome shotgun (WGS) entry which is preliminary data.</text>
</comment>
<evidence type="ECO:0000313" key="2">
    <source>
        <dbReference type="Proteomes" id="UP000183031"/>
    </source>
</evidence>
<keyword evidence="2" id="KW-1185">Reference proteome</keyword>
<name>A0A1G5LSH8_9GAMM</name>